<dbReference type="AlphaFoldDB" id="Q07A34"/>
<protein>
    <submittedName>
        <fullName evidence="3">Late nodulin-like protein</fullName>
    </submittedName>
</protein>
<sequence>MVVILKFVYVIVIFVSLFFMTITVNAIRCKDDAECEESIPAPSGWKSKCIDGNCFHRPIYAPLP</sequence>
<name>Q07A34_ASTSI</name>
<dbReference type="GO" id="GO:0046872">
    <property type="term" value="F:metal ion binding"/>
    <property type="evidence" value="ECO:0007669"/>
    <property type="project" value="InterPro"/>
</dbReference>
<evidence type="ECO:0000313" key="3">
    <source>
        <dbReference type="EMBL" id="ABB13614.1"/>
    </source>
</evidence>
<evidence type="ECO:0000256" key="1">
    <source>
        <dbReference type="SAM" id="Phobius"/>
    </source>
</evidence>
<keyword evidence="1" id="KW-0472">Membrane</keyword>
<feature type="domain" description="Late nodulin" evidence="2">
    <location>
        <begin position="1"/>
        <end position="54"/>
    </location>
</feature>
<dbReference type="InterPro" id="IPR009810">
    <property type="entry name" value="Nodulin_late_dom"/>
</dbReference>
<feature type="transmembrane region" description="Helical" evidence="1">
    <location>
        <begin position="7"/>
        <end position="27"/>
    </location>
</feature>
<evidence type="ECO:0000259" key="2">
    <source>
        <dbReference type="Pfam" id="PF07127"/>
    </source>
</evidence>
<dbReference type="EMBL" id="DQ199639">
    <property type="protein sequence ID" value="ABB13614.1"/>
    <property type="molecule type" value="mRNA"/>
</dbReference>
<reference evidence="3" key="1">
    <citation type="submission" date="2005-09" db="EMBL/GenBank/DDBJ databases">
        <title>Identification of new nodulin cDNAs from Astragalus sinicus by SSH.</title>
        <authorList>
            <person name="Chou M.-X."/>
            <person name="Wei X.-Y."/>
            <person name="Zhou J.-C."/>
        </authorList>
    </citation>
    <scope>NUCLEOTIDE SEQUENCE</scope>
    <source>
        <strain evidence="3">AsF259</strain>
    </source>
</reference>
<organism evidence="3">
    <name type="scientific">Astragalus sinicus</name>
    <name type="common">Chinese milk vetch</name>
    <dbReference type="NCBI Taxonomy" id="47065"/>
    <lineage>
        <taxon>Eukaryota</taxon>
        <taxon>Viridiplantae</taxon>
        <taxon>Streptophyta</taxon>
        <taxon>Embryophyta</taxon>
        <taxon>Tracheophyta</taxon>
        <taxon>Spermatophyta</taxon>
        <taxon>Magnoliopsida</taxon>
        <taxon>eudicotyledons</taxon>
        <taxon>Gunneridae</taxon>
        <taxon>Pentapetalae</taxon>
        <taxon>rosids</taxon>
        <taxon>fabids</taxon>
        <taxon>Fabales</taxon>
        <taxon>Fabaceae</taxon>
        <taxon>Papilionoideae</taxon>
        <taxon>50 kb inversion clade</taxon>
        <taxon>NPAAA clade</taxon>
        <taxon>Hologalegina</taxon>
        <taxon>IRL clade</taxon>
        <taxon>Galegeae</taxon>
        <taxon>Astragalus</taxon>
    </lineage>
</organism>
<proteinExistence type="evidence at transcript level"/>
<accession>Q07A34</accession>
<keyword evidence="1" id="KW-1133">Transmembrane helix</keyword>
<keyword evidence="1" id="KW-0812">Transmembrane</keyword>
<dbReference type="Pfam" id="PF07127">
    <property type="entry name" value="Nodulin_late"/>
    <property type="match status" value="1"/>
</dbReference>